<accession>A0ACC3CFX0</accession>
<comment type="caution">
    <text evidence="1">The sequence shown here is derived from an EMBL/GenBank/DDBJ whole genome shotgun (WGS) entry which is preliminary data.</text>
</comment>
<dbReference type="Proteomes" id="UP000798662">
    <property type="component" value="Chromosome 3"/>
</dbReference>
<dbReference type="EMBL" id="CM020620">
    <property type="protein sequence ID" value="KAK1868662.1"/>
    <property type="molecule type" value="Genomic_DNA"/>
</dbReference>
<evidence type="ECO:0000313" key="2">
    <source>
        <dbReference type="Proteomes" id="UP000798662"/>
    </source>
</evidence>
<gene>
    <name evidence="1" type="ORF">I4F81_011146</name>
</gene>
<keyword evidence="2" id="KW-1185">Reference proteome</keyword>
<name>A0ACC3CFX0_PYRYE</name>
<sequence>MTDAFGDDDFFKDYPPTSTGAAAPLNAGASAPAVGVPDDADHAARLEERATREATVVAERRAAATEALATLHAKWGDRCARNAEGNKEFEGTFLRERDGLIAQFSKPGEPPAWHVVPSLVDMSGKYKEGARDTSRMRSVLMKMKTK</sequence>
<evidence type="ECO:0000313" key="1">
    <source>
        <dbReference type="EMBL" id="KAK1868662.1"/>
    </source>
</evidence>
<organism evidence="1 2">
    <name type="scientific">Pyropia yezoensis</name>
    <name type="common">Susabi-nori</name>
    <name type="synonym">Porphyra yezoensis</name>
    <dbReference type="NCBI Taxonomy" id="2788"/>
    <lineage>
        <taxon>Eukaryota</taxon>
        <taxon>Rhodophyta</taxon>
        <taxon>Bangiophyceae</taxon>
        <taxon>Bangiales</taxon>
        <taxon>Bangiaceae</taxon>
        <taxon>Pyropia</taxon>
    </lineage>
</organism>
<proteinExistence type="predicted"/>
<reference evidence="1" key="1">
    <citation type="submission" date="2019-11" db="EMBL/GenBank/DDBJ databases">
        <title>Nori genome reveals adaptations in red seaweeds to the harsh intertidal environment.</title>
        <authorList>
            <person name="Wang D."/>
            <person name="Mao Y."/>
        </authorList>
    </citation>
    <scope>NUCLEOTIDE SEQUENCE</scope>
    <source>
        <tissue evidence="1">Gametophyte</tissue>
    </source>
</reference>
<protein>
    <submittedName>
        <fullName evidence="1">Uncharacterized protein</fullName>
    </submittedName>
</protein>